<dbReference type="Proteomes" id="UP001141950">
    <property type="component" value="Unassembled WGS sequence"/>
</dbReference>
<organism evidence="2 3">
    <name type="scientific">Paenibacillus soyae</name>
    <dbReference type="NCBI Taxonomy" id="2969249"/>
    <lineage>
        <taxon>Bacteria</taxon>
        <taxon>Bacillati</taxon>
        <taxon>Bacillota</taxon>
        <taxon>Bacilli</taxon>
        <taxon>Bacillales</taxon>
        <taxon>Paenibacillaceae</taxon>
        <taxon>Paenibacillus</taxon>
    </lineage>
</organism>
<feature type="domain" description="N-acetyltransferase" evidence="1">
    <location>
        <begin position="4"/>
        <end position="146"/>
    </location>
</feature>
<dbReference type="AlphaFoldDB" id="A0A9X2MP33"/>
<dbReference type="InterPro" id="IPR000182">
    <property type="entry name" value="GNAT_dom"/>
</dbReference>
<dbReference type="RefSeq" id="WP_257448182.1">
    <property type="nucleotide sequence ID" value="NZ_JANIPJ010000012.1"/>
</dbReference>
<dbReference type="PANTHER" id="PTHR43792">
    <property type="entry name" value="GNAT FAMILY, PUTATIVE (AFU_ORTHOLOGUE AFUA_3G00765)-RELATED-RELATED"/>
    <property type="match status" value="1"/>
</dbReference>
<comment type="caution">
    <text evidence="2">The sequence shown here is derived from an EMBL/GenBank/DDBJ whole genome shotgun (WGS) entry which is preliminary data.</text>
</comment>
<dbReference type="EMBL" id="JANIPJ010000012">
    <property type="protein sequence ID" value="MCR2805573.1"/>
    <property type="molecule type" value="Genomic_DNA"/>
</dbReference>
<accession>A0A9X2MP33</accession>
<dbReference type="PROSITE" id="PS51186">
    <property type="entry name" value="GNAT"/>
    <property type="match status" value="1"/>
</dbReference>
<dbReference type="Pfam" id="PF13302">
    <property type="entry name" value="Acetyltransf_3"/>
    <property type="match status" value="1"/>
</dbReference>
<evidence type="ECO:0000259" key="1">
    <source>
        <dbReference type="PROSITE" id="PS51186"/>
    </source>
</evidence>
<reference evidence="2" key="1">
    <citation type="submission" date="2022-08" db="EMBL/GenBank/DDBJ databases">
        <title>The genomic sequence of strain Paenibacillus sp. SCIV0701.</title>
        <authorList>
            <person name="Zhao H."/>
        </authorList>
    </citation>
    <scope>NUCLEOTIDE SEQUENCE</scope>
    <source>
        <strain evidence="2">SCIV0701</strain>
    </source>
</reference>
<dbReference type="SUPFAM" id="SSF55729">
    <property type="entry name" value="Acyl-CoA N-acyltransferases (Nat)"/>
    <property type="match status" value="1"/>
</dbReference>
<evidence type="ECO:0000313" key="3">
    <source>
        <dbReference type="Proteomes" id="UP001141950"/>
    </source>
</evidence>
<proteinExistence type="predicted"/>
<keyword evidence="3" id="KW-1185">Reference proteome</keyword>
<dbReference type="InterPro" id="IPR051531">
    <property type="entry name" value="N-acetyltransferase"/>
</dbReference>
<dbReference type="PANTHER" id="PTHR43792:SF13">
    <property type="entry name" value="ACETYLTRANSFERASE"/>
    <property type="match status" value="1"/>
</dbReference>
<evidence type="ECO:0000313" key="2">
    <source>
        <dbReference type="EMBL" id="MCR2805573.1"/>
    </source>
</evidence>
<dbReference type="InterPro" id="IPR016181">
    <property type="entry name" value="Acyl_CoA_acyltransferase"/>
</dbReference>
<sequence length="146" mass="16486">MEVSTERLLIIPCNEENYRVQSRLYEMGPHILSYLDQVRDDPTTIGWGVWFVQQKESLQVIGDIGFKGKPHQRTVEVGYGMQPSHHNKGFATEAVSGLLHWAFSTGLVDRVIAECSVDNGPSFRVLEKVGMKQVSVSDGMIYWELS</sequence>
<dbReference type="Gene3D" id="3.40.630.30">
    <property type="match status" value="1"/>
</dbReference>
<name>A0A9X2MP33_9BACL</name>
<dbReference type="GO" id="GO:0016747">
    <property type="term" value="F:acyltransferase activity, transferring groups other than amino-acyl groups"/>
    <property type="evidence" value="ECO:0007669"/>
    <property type="project" value="InterPro"/>
</dbReference>
<protein>
    <submittedName>
        <fullName evidence="2">GNAT family N-acetyltransferase</fullName>
    </submittedName>
</protein>
<gene>
    <name evidence="2" type="ORF">NQZ67_16925</name>
</gene>